<dbReference type="Pfam" id="PF18754">
    <property type="entry name" value="Nmad3"/>
    <property type="match status" value="1"/>
</dbReference>
<comment type="caution">
    <text evidence="2">The sequence shown here is derived from an EMBL/GenBank/DDBJ whole genome shotgun (WGS) entry which is preliminary data.</text>
</comment>
<reference evidence="2 3" key="1">
    <citation type="journal article" date="2019" name="Int. J. Syst. Evol. Microbiol.">
        <title>The Global Catalogue of Microorganisms (GCM) 10K type strain sequencing project: providing services to taxonomists for standard genome sequencing and annotation.</title>
        <authorList>
            <consortium name="The Broad Institute Genomics Platform"/>
            <consortium name="The Broad Institute Genome Sequencing Center for Infectious Disease"/>
            <person name="Wu L."/>
            <person name="Ma J."/>
        </authorList>
    </citation>
    <scope>NUCLEOTIDE SEQUENCE [LARGE SCALE GENOMIC DNA]</scope>
    <source>
        <strain evidence="2 3">CGMCC 1.10390</strain>
    </source>
</reference>
<feature type="domain" description="Nucleotide modification associated" evidence="1">
    <location>
        <begin position="3"/>
        <end position="231"/>
    </location>
</feature>
<accession>A0ABD6DH35</accession>
<dbReference type="AlphaFoldDB" id="A0ABD6DH35"/>
<dbReference type="EMBL" id="JBHUDO010000001">
    <property type="protein sequence ID" value="MFD1644645.1"/>
    <property type="molecule type" value="Genomic_DNA"/>
</dbReference>
<evidence type="ECO:0000313" key="2">
    <source>
        <dbReference type="EMBL" id="MFD1644645.1"/>
    </source>
</evidence>
<dbReference type="RefSeq" id="WP_256399907.1">
    <property type="nucleotide sequence ID" value="NZ_JANHJR010000002.1"/>
</dbReference>
<proteinExistence type="predicted"/>
<evidence type="ECO:0000313" key="3">
    <source>
        <dbReference type="Proteomes" id="UP001597034"/>
    </source>
</evidence>
<sequence>MTVVCCGIGADTTNVELRDSRVPTVGPDGAFEYVPIPEKTRETSERRTYGDRPLRYGDGTMADLLARLVPDPGGDATPVTEADAIANYPPHDDPNLDALTYGEHRPGYVNRLAALDADGDDAVGFYAGLEDADGRLHRYLVGWFRVSRVTVVEADDSRATKREKLARHPDNAHTKRAVDGRPYRDDRRVVLLDGDEGGLFERVGRPMSTFSAFDGDRRGYFLDDEFVRRFAVTKPAHTPDSAKRAEKAGVIRKPAIVCDLDAETFRRRALEW</sequence>
<name>A0ABD6DH35_9EURY</name>
<dbReference type="Proteomes" id="UP001597034">
    <property type="component" value="Unassembled WGS sequence"/>
</dbReference>
<gene>
    <name evidence="2" type="ORF">ACFSBL_03015</name>
</gene>
<evidence type="ECO:0000259" key="1">
    <source>
        <dbReference type="Pfam" id="PF18754"/>
    </source>
</evidence>
<keyword evidence="3" id="KW-1185">Reference proteome</keyword>
<dbReference type="InterPro" id="IPR041135">
    <property type="entry name" value="Nmad3"/>
</dbReference>
<protein>
    <recommendedName>
        <fullName evidence="1">Nucleotide modification associated domain-containing protein</fullName>
    </recommendedName>
</protein>
<organism evidence="2 3">
    <name type="scientific">Haloarchaeobius litoreus</name>
    <dbReference type="NCBI Taxonomy" id="755306"/>
    <lineage>
        <taxon>Archaea</taxon>
        <taxon>Methanobacteriati</taxon>
        <taxon>Methanobacteriota</taxon>
        <taxon>Stenosarchaea group</taxon>
        <taxon>Halobacteria</taxon>
        <taxon>Halobacteriales</taxon>
        <taxon>Halorubellaceae</taxon>
        <taxon>Haloarchaeobius</taxon>
    </lineage>
</organism>